<dbReference type="GO" id="GO:0005506">
    <property type="term" value="F:iron ion binding"/>
    <property type="evidence" value="ECO:0007669"/>
    <property type="project" value="InterPro"/>
</dbReference>
<dbReference type="InterPro" id="IPR036396">
    <property type="entry name" value="Cyt_P450_sf"/>
</dbReference>
<comment type="similarity">
    <text evidence="1">Belongs to the cytochrome P450 family.</text>
</comment>
<dbReference type="EMBL" id="JAPQKH010000007">
    <property type="protein sequence ID" value="KAJ5088543.1"/>
    <property type="molecule type" value="Genomic_DNA"/>
</dbReference>
<dbReference type="InterPro" id="IPR002401">
    <property type="entry name" value="Cyt_P450_E_grp-I"/>
</dbReference>
<reference evidence="6" key="1">
    <citation type="submission" date="2022-11" db="EMBL/GenBank/DDBJ databases">
        <authorList>
            <person name="Petersen C."/>
        </authorList>
    </citation>
    <scope>NUCLEOTIDE SEQUENCE</scope>
    <source>
        <strain evidence="6">IBT 30069</strain>
    </source>
</reference>
<comment type="cofactor">
    <cofactor evidence="5">
        <name>heme</name>
        <dbReference type="ChEBI" id="CHEBI:30413"/>
    </cofactor>
</comment>
<evidence type="ECO:0000256" key="5">
    <source>
        <dbReference type="PIRSR" id="PIRSR602401-1"/>
    </source>
</evidence>
<dbReference type="SUPFAM" id="SSF48264">
    <property type="entry name" value="Cytochrome P450"/>
    <property type="match status" value="1"/>
</dbReference>
<dbReference type="GO" id="GO:0016705">
    <property type="term" value="F:oxidoreductase activity, acting on paired donors, with incorporation or reduction of molecular oxygen"/>
    <property type="evidence" value="ECO:0007669"/>
    <property type="project" value="InterPro"/>
</dbReference>
<name>A0A9W9K0G4_9EURO</name>
<gene>
    <name evidence="6" type="ORF">N7456_012159</name>
</gene>
<keyword evidence="5" id="KW-0349">Heme</keyword>
<dbReference type="InterPro" id="IPR001128">
    <property type="entry name" value="Cyt_P450"/>
</dbReference>
<evidence type="ECO:0000313" key="7">
    <source>
        <dbReference type="Proteomes" id="UP001149165"/>
    </source>
</evidence>
<keyword evidence="3" id="KW-0560">Oxidoreductase</keyword>
<accession>A0A9W9K0G4</accession>
<evidence type="ECO:0000256" key="3">
    <source>
        <dbReference type="ARBA" id="ARBA00023002"/>
    </source>
</evidence>
<dbReference type="GO" id="GO:0020037">
    <property type="term" value="F:heme binding"/>
    <property type="evidence" value="ECO:0007669"/>
    <property type="project" value="InterPro"/>
</dbReference>
<organism evidence="6 7">
    <name type="scientific">Penicillium angulare</name>
    <dbReference type="NCBI Taxonomy" id="116970"/>
    <lineage>
        <taxon>Eukaryota</taxon>
        <taxon>Fungi</taxon>
        <taxon>Dikarya</taxon>
        <taxon>Ascomycota</taxon>
        <taxon>Pezizomycotina</taxon>
        <taxon>Eurotiomycetes</taxon>
        <taxon>Eurotiomycetidae</taxon>
        <taxon>Eurotiales</taxon>
        <taxon>Aspergillaceae</taxon>
        <taxon>Penicillium</taxon>
    </lineage>
</organism>
<keyword evidence="2 5" id="KW-0479">Metal-binding</keyword>
<evidence type="ECO:0000256" key="4">
    <source>
        <dbReference type="ARBA" id="ARBA00023004"/>
    </source>
</evidence>
<dbReference type="OrthoDB" id="1103324at2759"/>
<evidence type="ECO:0000256" key="2">
    <source>
        <dbReference type="ARBA" id="ARBA00022723"/>
    </source>
</evidence>
<dbReference type="Pfam" id="PF00067">
    <property type="entry name" value="p450"/>
    <property type="match status" value="1"/>
</dbReference>
<feature type="binding site" description="axial binding residue" evidence="5">
    <location>
        <position position="432"/>
    </location>
    <ligand>
        <name>heme</name>
        <dbReference type="ChEBI" id="CHEBI:30413"/>
    </ligand>
    <ligandPart>
        <name>Fe</name>
        <dbReference type="ChEBI" id="CHEBI:18248"/>
    </ligandPart>
</feature>
<evidence type="ECO:0000256" key="1">
    <source>
        <dbReference type="ARBA" id="ARBA00010617"/>
    </source>
</evidence>
<reference evidence="6" key="2">
    <citation type="journal article" date="2023" name="IMA Fungus">
        <title>Comparative genomic study of the Penicillium genus elucidates a diverse pangenome and 15 lateral gene transfer events.</title>
        <authorList>
            <person name="Petersen C."/>
            <person name="Sorensen T."/>
            <person name="Nielsen M.R."/>
            <person name="Sondergaard T.E."/>
            <person name="Sorensen J.L."/>
            <person name="Fitzpatrick D.A."/>
            <person name="Frisvad J.C."/>
            <person name="Nielsen K.L."/>
        </authorList>
    </citation>
    <scope>NUCLEOTIDE SEQUENCE</scope>
    <source>
        <strain evidence="6">IBT 30069</strain>
    </source>
</reference>
<proteinExistence type="inferred from homology"/>
<dbReference type="PANTHER" id="PTHR46300:SF5">
    <property type="entry name" value="CYTOCHROME P450"/>
    <property type="match status" value="1"/>
</dbReference>
<keyword evidence="4 5" id="KW-0408">Iron</keyword>
<dbReference type="PRINTS" id="PR00463">
    <property type="entry name" value="EP450I"/>
</dbReference>
<dbReference type="AlphaFoldDB" id="A0A9W9K0G4"/>
<comment type="caution">
    <text evidence="6">The sequence shown here is derived from an EMBL/GenBank/DDBJ whole genome shotgun (WGS) entry which is preliminary data.</text>
</comment>
<dbReference type="Proteomes" id="UP001149165">
    <property type="component" value="Unassembled WGS sequence"/>
</dbReference>
<protein>
    <submittedName>
        <fullName evidence="6">Cytochrome P450</fullName>
    </submittedName>
</protein>
<evidence type="ECO:0000313" key="6">
    <source>
        <dbReference type="EMBL" id="KAJ5088543.1"/>
    </source>
</evidence>
<dbReference type="GO" id="GO:0004497">
    <property type="term" value="F:monooxygenase activity"/>
    <property type="evidence" value="ECO:0007669"/>
    <property type="project" value="InterPro"/>
</dbReference>
<dbReference type="CDD" id="cd11065">
    <property type="entry name" value="CYP64-like"/>
    <property type="match status" value="1"/>
</dbReference>
<dbReference type="PRINTS" id="PR00385">
    <property type="entry name" value="P450"/>
</dbReference>
<dbReference type="GO" id="GO:0043386">
    <property type="term" value="P:mycotoxin biosynthetic process"/>
    <property type="evidence" value="ECO:0007669"/>
    <property type="project" value="UniProtKB-ARBA"/>
</dbReference>
<dbReference type="InterPro" id="IPR050364">
    <property type="entry name" value="Cytochrome_P450_fung"/>
</dbReference>
<dbReference type="PANTHER" id="PTHR46300">
    <property type="entry name" value="P450, PUTATIVE (EUROFUNG)-RELATED-RELATED"/>
    <property type="match status" value="1"/>
</dbReference>
<dbReference type="Gene3D" id="1.10.630.10">
    <property type="entry name" value="Cytochrome P450"/>
    <property type="match status" value="1"/>
</dbReference>
<keyword evidence="7" id="KW-1185">Reference proteome</keyword>
<sequence length="516" mass="59313">MNFYLVLSVIVALFFGYFFFLQKNKVYPSGPWSLPFLGNLIEFNAIKARPDQELLRIAKKYGEICMLWFGTNPVLIINSPKVAKEMMDKRGAIYSSRPAQNNFRANQWPWRLVTTPTGETFRLLRKIYHNLLGPSQSVHFRKYQDFESKVMMADLLDIPEGFLAGVERFAMSVIFSACYGVRLEKLEHPTMVMFYSIWEEMLKYFQPGSLIIDFFPILQRLPKSMQPWMKLADSLRVGELRLHRAFLHTLKKQVQAGNAPTCFGTMLVQIQKKEDISDERACDILAMLIGAGADTTSSYLQSFFKVMALHPEVSQKAQAVGPHRLPQWEDEPNLPYVRAIIKEVHRWAPIGSLGVPHATTDSDDYEGRHIPKDTIVFPNLTNLSRDSDRYEQADYFLPERFLGDDLDASSSALHPDWRVRDHFHYGFGRRLCQGIFVAEASLYIVVSRLLWGFNITPIEGEELDMDSKIAGLVTKPRPYKVSIKSRSPSHEDVIRKERQTATTDILNFDNVKMTHV</sequence>